<evidence type="ECO:0000313" key="2">
    <source>
        <dbReference type="Proteomes" id="UP000317023"/>
    </source>
</evidence>
<dbReference type="Proteomes" id="UP000317023">
    <property type="component" value="Unassembled WGS sequence"/>
</dbReference>
<reference evidence="1 2" key="1">
    <citation type="journal article" date="2019" name="Appl. Microbiol. Biotechnol.">
        <title>Differential efficiency of wild type rhizogenic strains for rol gene transformation of plants.</title>
        <authorList>
            <person name="Desmet S."/>
            <person name="De Keyser E."/>
            <person name="Van Vaerenbergh J."/>
            <person name="Baeyen S."/>
            <person name="Van Huylenbroeck J."/>
            <person name="Geelen D."/>
            <person name="Dhooghe E."/>
        </authorList>
    </citation>
    <scope>NUCLEOTIDE SEQUENCE [LARGE SCALE GENOMIC DNA]</scope>
    <source>
        <strain evidence="1 2">MAFF210266</strain>
    </source>
</reference>
<dbReference type="EMBL" id="SGOE01000006">
    <property type="protein sequence ID" value="TRB04322.1"/>
    <property type="molecule type" value="Genomic_DNA"/>
</dbReference>
<organism evidence="1 2">
    <name type="scientific">Agrobacterium tumefaciens</name>
    <dbReference type="NCBI Taxonomy" id="358"/>
    <lineage>
        <taxon>Bacteria</taxon>
        <taxon>Pseudomonadati</taxon>
        <taxon>Pseudomonadota</taxon>
        <taxon>Alphaproteobacteria</taxon>
        <taxon>Hyphomicrobiales</taxon>
        <taxon>Rhizobiaceae</taxon>
        <taxon>Rhizobium/Agrobacterium group</taxon>
        <taxon>Agrobacterium</taxon>
        <taxon>Agrobacterium tumefaciens complex</taxon>
    </lineage>
</organism>
<sequence length="875" mass="97468">MGVLAHYLDIEWQAPGVARRVEVSTYPIEIEIAPDGTLHAEVSIFRDFAPWVGLQLAGALAGVEPCTVNAENERLPWLQVSDGNDRTWWIPETGWSKAGNKHVSEMHRSFGSFSVELGSRQRLVLDAVALELDRAHAQEYLDDFRDELIWLAIGRPTGALGEVGSDNSRDLLDALKGFTDAASRVLEHPAREIREVTGVVATARVRPNSETFRAVMRRPGARSYPGRTAQESADIPENRYLRGLVEHCRRLARSLARSSGHHQAHLAARAAREKSRAADLLAVERVEVDPEIFDNQLSDIRKRLDAIATWSGSSVAPGPGERLYRFTVGKEFKEDRGSAKEFFYRNPDRDDRYDQREGINFSVARLPDDLHDLVIAASRFDKDICLDLTGNAVITTFRTAKGKLGRRATFAHISNALPRSPVLVRRETARSRYVRDGWHRPIDRKEREEYRLEAKTALTRASHFAERVEGSAIVSSELDIVANSLDQQDAAWGHLGVVSSSKFPLGMRFFQAPIYAAALAAYHRVAELEKRTGLSGDALDRLGRINTLHASALYERWCLIKIIGILMQDFGFEPQGGWVQHLVTSISQAGQPNDAGFSLSFTRVHPSMIARLDVEPVLANGRRPDFRLRFTIGDAPVSKSDADEPGWGRRLSIFRDVTRPQSGLVMDAKFRTRWKPDELTSMLRVLVDTKKYGQDGDRVFILQPAKAAIAHRTSPLGWSRDCDYGQEHPTGHAHGSIQLAADPISGAASLTNLRRLIALQLQQVFPEPEVGEVRDGNGDGNAGRWGNTTENCRSNSTFCIACGEAHQPADVKPDRTERGNRKWYYRCSRCGAGTMQTRCFGCGTFLHKNGLQMTYHLTVADQISNVVCYECGAGF</sequence>
<dbReference type="AlphaFoldDB" id="A0A546XU95"/>
<gene>
    <name evidence="1" type="ORF">EXN61_19385</name>
</gene>
<protein>
    <submittedName>
        <fullName evidence="1">Uncharacterized protein</fullName>
    </submittedName>
</protein>
<evidence type="ECO:0000313" key="1">
    <source>
        <dbReference type="EMBL" id="TRB04322.1"/>
    </source>
</evidence>
<name>A0A546XU95_AGRTU</name>
<accession>A0A546XU95</accession>
<dbReference type="RefSeq" id="WP_142858524.1">
    <property type="nucleotide sequence ID" value="NZ_SGOE01000006.1"/>
</dbReference>
<comment type="caution">
    <text evidence="1">The sequence shown here is derived from an EMBL/GenBank/DDBJ whole genome shotgun (WGS) entry which is preliminary data.</text>
</comment>
<proteinExistence type="predicted"/>